<keyword evidence="1" id="KW-0347">Helicase</keyword>
<comment type="caution">
    <text evidence="1">The sequence shown here is derived from an EMBL/GenBank/DDBJ whole genome shotgun (WGS) entry which is preliminary data.</text>
</comment>
<dbReference type="Proteomes" id="UP001164539">
    <property type="component" value="Chromosome 3"/>
</dbReference>
<name>A0ACC1YIJ0_MELAZ</name>
<sequence>MAAGSTSESSKKKYANKRKPNQQNKEGEKLDSLKWNPAFSADDNDPFALLGGSNELDGGFLSLEEIDEVDYNLQIPKSEKERPEKKLKSKKRKHSDANEDAVDRAEDGSGQKIEEDKNLKNEKGKKKKKKKGKKTKKNEESAAVSNGQDDAEEESIDETEAPPEYDAWNELRLHPSLMKSIYRLGFKEPTPIQKACIPAAAHQGKDVIGAAETGSGKTLAFGLPIMQRLLEEREKGEKMLEQKGEEVGKYAPKGLLRALIITPTRELALQVTDHLKEVAKGINVRVVPIVGGMSTEKQERLLKTRPEVIVGTPGRLWELMSGGEQHLVELHTLSFFVLDEADRMIENGHFRELQSIIDMLPVTNGSSEGQSQQTQNCVTVSTSQRKKRQTLVFSATIALSTDFRKKLKHGSLKSKQAINGLNSIETLSERAGMRANVAVIDLTNASILANRLVESFIECKEENKDAYLYYILSVHGQGRTIVFCTSIAALRHISSLLRILGINVWTLHAQMQQRARLKAIDRFRANEHGILVATDVAARGLDIPGVRTVVHYQLPHSAEVYVHRSGRTARASADGCSIAIISPNDTSKFVSLCKSFSKESFQRFPLENSYMPEVMKRLSLARQIDKILRKDSQEKAKKSWFERNAEAIELVVENYDSEEDRVKNHKQKKATSMQLKKLQQELNTTLSRPLQPKAFSRHYLAGAGISPLLQHQLEEIAKEKLPESKSSGENKRRKLVVIGQDCVEPLQALRSGGLEVRMDMKVTAEKRRNMENLRRKRKEEKKRFRDQRRKQRKMLKGKE</sequence>
<protein>
    <submittedName>
        <fullName evidence="1">DEAD-box ATP-dependent RNA helicase</fullName>
    </submittedName>
</protein>
<reference evidence="1 2" key="1">
    <citation type="journal article" date="2023" name="Science">
        <title>Complex scaffold remodeling in plant triterpene biosynthesis.</title>
        <authorList>
            <person name="De La Pena R."/>
            <person name="Hodgson H."/>
            <person name="Liu J.C."/>
            <person name="Stephenson M.J."/>
            <person name="Martin A.C."/>
            <person name="Owen C."/>
            <person name="Harkess A."/>
            <person name="Leebens-Mack J."/>
            <person name="Jimenez L.E."/>
            <person name="Osbourn A."/>
            <person name="Sattely E.S."/>
        </authorList>
    </citation>
    <scope>NUCLEOTIDE SEQUENCE [LARGE SCALE GENOMIC DNA]</scope>
    <source>
        <strain evidence="2">cv. JPN11</strain>
        <tissue evidence="1">Leaf</tissue>
    </source>
</reference>
<proteinExistence type="predicted"/>
<keyword evidence="2" id="KW-1185">Reference proteome</keyword>
<evidence type="ECO:0000313" key="1">
    <source>
        <dbReference type="EMBL" id="KAJ4722834.1"/>
    </source>
</evidence>
<dbReference type="EMBL" id="CM051396">
    <property type="protein sequence ID" value="KAJ4722834.1"/>
    <property type="molecule type" value="Genomic_DNA"/>
</dbReference>
<organism evidence="1 2">
    <name type="scientific">Melia azedarach</name>
    <name type="common">Chinaberry tree</name>
    <dbReference type="NCBI Taxonomy" id="155640"/>
    <lineage>
        <taxon>Eukaryota</taxon>
        <taxon>Viridiplantae</taxon>
        <taxon>Streptophyta</taxon>
        <taxon>Embryophyta</taxon>
        <taxon>Tracheophyta</taxon>
        <taxon>Spermatophyta</taxon>
        <taxon>Magnoliopsida</taxon>
        <taxon>eudicotyledons</taxon>
        <taxon>Gunneridae</taxon>
        <taxon>Pentapetalae</taxon>
        <taxon>rosids</taxon>
        <taxon>malvids</taxon>
        <taxon>Sapindales</taxon>
        <taxon>Meliaceae</taxon>
        <taxon>Melia</taxon>
    </lineage>
</organism>
<accession>A0ACC1YIJ0</accession>
<keyword evidence="1" id="KW-0547">Nucleotide-binding</keyword>
<keyword evidence="1" id="KW-0067">ATP-binding</keyword>
<evidence type="ECO:0000313" key="2">
    <source>
        <dbReference type="Proteomes" id="UP001164539"/>
    </source>
</evidence>
<keyword evidence="1" id="KW-0378">Hydrolase</keyword>
<gene>
    <name evidence="1" type="ORF">OWV82_006272</name>
</gene>